<sequence>MYSMFSSPEIIITERDIEFLDPNYLFNLSSIEEIMNISEIEKIDQRLINFFDVTELDGYHYLVDGGYVVAGQQRSASIPIIGLNASDIIQNFEMEGSYFEESDPIYMMIGDGLGYN</sequence>
<proteinExistence type="predicted"/>
<feature type="non-terminal residue" evidence="1">
    <location>
        <position position="116"/>
    </location>
</feature>
<dbReference type="EMBL" id="BART01005911">
    <property type="protein sequence ID" value="GAG55087.1"/>
    <property type="molecule type" value="Genomic_DNA"/>
</dbReference>
<reference evidence="1" key="1">
    <citation type="journal article" date="2014" name="Front. Microbiol.">
        <title>High frequency of phylogenetically diverse reductive dehalogenase-homologous genes in deep subseafloor sedimentary metagenomes.</title>
        <authorList>
            <person name="Kawai M."/>
            <person name="Futagami T."/>
            <person name="Toyoda A."/>
            <person name="Takaki Y."/>
            <person name="Nishi S."/>
            <person name="Hori S."/>
            <person name="Arai W."/>
            <person name="Tsubouchi T."/>
            <person name="Morono Y."/>
            <person name="Uchiyama I."/>
            <person name="Ito T."/>
            <person name="Fujiyama A."/>
            <person name="Inagaki F."/>
            <person name="Takami H."/>
        </authorList>
    </citation>
    <scope>NUCLEOTIDE SEQUENCE</scope>
    <source>
        <strain evidence="1">Expedition CK06-06</strain>
    </source>
</reference>
<protein>
    <submittedName>
        <fullName evidence="1">Uncharacterized protein</fullName>
    </submittedName>
</protein>
<dbReference type="AlphaFoldDB" id="X0Z9V7"/>
<organism evidence="1">
    <name type="scientific">marine sediment metagenome</name>
    <dbReference type="NCBI Taxonomy" id="412755"/>
    <lineage>
        <taxon>unclassified sequences</taxon>
        <taxon>metagenomes</taxon>
        <taxon>ecological metagenomes</taxon>
    </lineage>
</organism>
<name>X0Z9V7_9ZZZZ</name>
<comment type="caution">
    <text evidence="1">The sequence shown here is derived from an EMBL/GenBank/DDBJ whole genome shotgun (WGS) entry which is preliminary data.</text>
</comment>
<accession>X0Z9V7</accession>
<gene>
    <name evidence="1" type="ORF">S01H4_13411</name>
</gene>
<evidence type="ECO:0000313" key="1">
    <source>
        <dbReference type="EMBL" id="GAG55087.1"/>
    </source>
</evidence>